<sequence length="155" mass="17217">MIDGVKDAKLPRPQWDDVEIGQELDGVEVSVDWKTVALQVSGSQDWNRVHHDPEFALDSGHSSIFLNTGWTTGLAFRVASDWIGVSGWIERFELRMRQMNAFGDKVRSGGQVSGKRIDSAGRRVVDLDLWLANERVGRTTVASAMVVFQTSEGDV</sequence>
<dbReference type="Gene3D" id="3.10.129.10">
    <property type="entry name" value="Hotdog Thioesterase"/>
    <property type="match status" value="1"/>
</dbReference>
<evidence type="ECO:0000313" key="2">
    <source>
        <dbReference type="Proteomes" id="UP000192707"/>
    </source>
</evidence>
<keyword evidence="2" id="KW-1185">Reference proteome</keyword>
<proteinExistence type="predicted"/>
<comment type="caution">
    <text evidence="1">The sequence shown here is derived from an EMBL/GenBank/DDBJ whole genome shotgun (WGS) entry which is preliminary data.</text>
</comment>
<dbReference type="Proteomes" id="UP000192707">
    <property type="component" value="Unassembled WGS sequence"/>
</dbReference>
<organism evidence="1 2">
    <name type="scientific">Mycobacterium arosiense ATCC BAA-1401 = DSM 45069</name>
    <dbReference type="NCBI Taxonomy" id="1265311"/>
    <lineage>
        <taxon>Bacteria</taxon>
        <taxon>Bacillati</taxon>
        <taxon>Actinomycetota</taxon>
        <taxon>Actinomycetes</taxon>
        <taxon>Mycobacteriales</taxon>
        <taxon>Mycobacteriaceae</taxon>
        <taxon>Mycobacterium</taxon>
        <taxon>Mycobacterium avium complex (MAC)</taxon>
    </lineage>
</organism>
<evidence type="ECO:0000313" key="1">
    <source>
        <dbReference type="EMBL" id="ORA09492.1"/>
    </source>
</evidence>
<dbReference type="SUPFAM" id="SSF54637">
    <property type="entry name" value="Thioesterase/thiol ester dehydrase-isomerase"/>
    <property type="match status" value="1"/>
</dbReference>
<dbReference type="AlphaFoldDB" id="A0A1W9Z8W4"/>
<accession>A0A1W9Z8W4</accession>
<name>A0A1W9Z8W4_MYCAI</name>
<dbReference type="InterPro" id="IPR029069">
    <property type="entry name" value="HotDog_dom_sf"/>
</dbReference>
<gene>
    <name evidence="1" type="ORF">BST14_21910</name>
</gene>
<dbReference type="EMBL" id="MVHG01000076">
    <property type="protein sequence ID" value="ORA09492.1"/>
    <property type="molecule type" value="Genomic_DNA"/>
</dbReference>
<protein>
    <submittedName>
        <fullName evidence="1">Uncharacterized protein</fullName>
    </submittedName>
</protein>
<reference evidence="1 2" key="1">
    <citation type="submission" date="2016-12" db="EMBL/GenBank/DDBJ databases">
        <title>The new phylogeny of genus Mycobacterium.</title>
        <authorList>
            <person name="Tortoli E."/>
            <person name="Trovato A."/>
            <person name="Cirillo D.M."/>
        </authorList>
    </citation>
    <scope>NUCLEOTIDE SEQUENCE [LARGE SCALE GENOMIC DNA]</scope>
    <source>
        <strain evidence="1 2">DSM 45069</strain>
    </source>
</reference>
<dbReference type="OrthoDB" id="4235906at2"/>
<dbReference type="RefSeq" id="WP_083066447.1">
    <property type="nucleotide sequence ID" value="NZ_MVHG01000076.1"/>
</dbReference>